<dbReference type="SUPFAM" id="SSF53850">
    <property type="entry name" value="Periplasmic binding protein-like II"/>
    <property type="match status" value="1"/>
</dbReference>
<evidence type="ECO:0000256" key="9">
    <source>
        <dbReference type="ARBA" id="ARBA00023180"/>
    </source>
</evidence>
<feature type="domain" description="Ionotropic glutamate receptor C-terminal" evidence="13">
    <location>
        <begin position="358"/>
        <end position="697"/>
    </location>
</feature>
<dbReference type="Gene3D" id="1.10.287.70">
    <property type="match status" value="1"/>
</dbReference>
<sequence length="799" mass="90439">MRKNLLHLHLNIHVEKVMTFHQKIRTSLHPEKNKWWFLMVFAICVGLVILLPGKVGCDDVNENWVILTPKDAPQPRKTFQNVTRPRRQILTPSNWKLKPVVKSAMSDMMTQVDLHLDFIADLAMFNGWTTVYLILPGEEDTELCQHASKMLIESRTNLRSECGTNQTKLGGLTPSRRMVIPIFMLTFLGGVPTRLNPTLLRPTRPVWVLGGGGESGRETLVKNVHPVAGGNCKWTLVWRSDDDGKTLMLEDVYGFPGVAGPISQIMGKWDAEERIRIDTELALGPVDFQGRMLRITTVAVREKYLCEKISEQCFDSCGLAAFFPRQSKPRKKCEVQETGRKCKKYAPSSHAPYEGPPVVFVSKTSKGGVRSSGYLPDILKIVSAQLNFTYEIMTPPDNKFGNLEANGSWSGMVGMLERKEADIAMMSFSLTAARQKVMDFSPPVEYSSVRLLIRRDWQNAELKWSAYLRPLEWDVWVTIPIFVVLGVITLAIFSYYKVLKITPFTSAWLLTSCFILQGQDEHSDIKVTPYRLVMGTFWVLSVVVFASYTARLTAFLAASNEVLPVSSLYQAVRNRNWKVGLVKGSAFIDRIRESQVEVLRGLYNRIAEDSSSLVESFQEGMDKVFKERYIFFTSELIPSFLIRSNCSYTWLPDKYFSGFGYMGYQKHLPFAPVISQRVSEIRQSGQMRRLFLKWWGTESVCFTNSGESFLGMSLYETGTAFLILLFGLSLAIALMLGEFYIRRPSKNSSRPGSDNSLQSRGESTARNKISISLNNGVSNLFADPQNAFPPIFNKSQFSF</sequence>
<organism evidence="15 16">
    <name type="scientific">Folsomia candida</name>
    <name type="common">Springtail</name>
    <dbReference type="NCBI Taxonomy" id="158441"/>
    <lineage>
        <taxon>Eukaryota</taxon>
        <taxon>Metazoa</taxon>
        <taxon>Ecdysozoa</taxon>
        <taxon>Arthropoda</taxon>
        <taxon>Hexapoda</taxon>
        <taxon>Collembola</taxon>
        <taxon>Entomobryomorpha</taxon>
        <taxon>Isotomoidea</taxon>
        <taxon>Isotomidae</taxon>
        <taxon>Proisotominae</taxon>
        <taxon>Folsomia</taxon>
    </lineage>
</organism>
<protein>
    <submittedName>
        <fullName evidence="15">Putative glutamate receptor</fullName>
    </submittedName>
</protein>
<evidence type="ECO:0000259" key="14">
    <source>
        <dbReference type="SMART" id="SM00918"/>
    </source>
</evidence>
<dbReference type="AlphaFoldDB" id="A0A226DGQ0"/>
<proteinExistence type="inferred from homology"/>
<comment type="subcellular location">
    <subcellularLocation>
        <location evidence="1">Membrane</location>
        <topology evidence="1">Multi-pass membrane protein</topology>
    </subcellularLocation>
</comment>
<feature type="domain" description="Ionotropic glutamate receptor L-glutamate and glycine-binding" evidence="14">
    <location>
        <begin position="357"/>
        <end position="418"/>
    </location>
</feature>
<dbReference type="GO" id="GO:0016020">
    <property type="term" value="C:membrane"/>
    <property type="evidence" value="ECO:0007669"/>
    <property type="project" value="UniProtKB-SubCell"/>
</dbReference>
<keyword evidence="9" id="KW-0325">Glycoprotein</keyword>
<keyword evidence="7 12" id="KW-0472">Membrane</keyword>
<accession>A0A226DGQ0</accession>
<comment type="caution">
    <text evidence="15">The sequence shown here is derived from an EMBL/GenBank/DDBJ whole genome shotgun (WGS) entry which is preliminary data.</text>
</comment>
<dbReference type="EMBL" id="LNIX01000020">
    <property type="protein sequence ID" value="OXA44024.1"/>
    <property type="molecule type" value="Genomic_DNA"/>
</dbReference>
<evidence type="ECO:0000256" key="6">
    <source>
        <dbReference type="ARBA" id="ARBA00023065"/>
    </source>
</evidence>
<dbReference type="Gene3D" id="3.40.190.10">
    <property type="entry name" value="Periplasmic binding protein-like II"/>
    <property type="match status" value="1"/>
</dbReference>
<evidence type="ECO:0000256" key="3">
    <source>
        <dbReference type="ARBA" id="ARBA00022448"/>
    </source>
</evidence>
<evidence type="ECO:0000259" key="13">
    <source>
        <dbReference type="SMART" id="SM00079"/>
    </source>
</evidence>
<feature type="transmembrane region" description="Helical" evidence="12">
    <location>
        <begin position="720"/>
        <end position="741"/>
    </location>
</feature>
<evidence type="ECO:0000256" key="4">
    <source>
        <dbReference type="ARBA" id="ARBA00022692"/>
    </source>
</evidence>
<dbReference type="SMART" id="SM00918">
    <property type="entry name" value="Lig_chan-Glu_bd"/>
    <property type="match status" value="1"/>
</dbReference>
<evidence type="ECO:0000256" key="2">
    <source>
        <dbReference type="ARBA" id="ARBA00008685"/>
    </source>
</evidence>
<keyword evidence="6" id="KW-0406">Ion transport</keyword>
<reference evidence="15 16" key="1">
    <citation type="submission" date="2015-12" db="EMBL/GenBank/DDBJ databases">
        <title>The genome of Folsomia candida.</title>
        <authorList>
            <person name="Faddeeva A."/>
            <person name="Derks M.F."/>
            <person name="Anvar Y."/>
            <person name="Smit S."/>
            <person name="Van Straalen N."/>
            <person name="Roelofs D."/>
        </authorList>
    </citation>
    <scope>NUCLEOTIDE SEQUENCE [LARGE SCALE GENOMIC DNA]</scope>
    <source>
        <strain evidence="15 16">VU population</strain>
        <tissue evidence="15">Whole body</tissue>
    </source>
</reference>
<evidence type="ECO:0000256" key="12">
    <source>
        <dbReference type="SAM" id="Phobius"/>
    </source>
</evidence>
<dbReference type="Proteomes" id="UP000198287">
    <property type="component" value="Unassembled WGS sequence"/>
</dbReference>
<dbReference type="InterPro" id="IPR019594">
    <property type="entry name" value="Glu/Gly-bd"/>
</dbReference>
<feature type="transmembrane region" description="Helical" evidence="12">
    <location>
        <begin position="35"/>
        <end position="53"/>
    </location>
</feature>
<evidence type="ECO:0000256" key="1">
    <source>
        <dbReference type="ARBA" id="ARBA00004141"/>
    </source>
</evidence>
<keyword evidence="8 15" id="KW-0675">Receptor</keyword>
<keyword evidence="16" id="KW-1185">Reference proteome</keyword>
<evidence type="ECO:0000313" key="16">
    <source>
        <dbReference type="Proteomes" id="UP000198287"/>
    </source>
</evidence>
<dbReference type="Pfam" id="PF10613">
    <property type="entry name" value="Lig_chan-Glu_bd"/>
    <property type="match status" value="1"/>
</dbReference>
<evidence type="ECO:0000256" key="7">
    <source>
        <dbReference type="ARBA" id="ARBA00023136"/>
    </source>
</evidence>
<name>A0A226DGQ0_FOLCA</name>
<dbReference type="Pfam" id="PF00060">
    <property type="entry name" value="Lig_chan"/>
    <property type="match status" value="1"/>
</dbReference>
<keyword evidence="4 12" id="KW-0812">Transmembrane</keyword>
<comment type="similarity">
    <text evidence="2">Belongs to the glutamate-gated ion channel (TC 1.A.10.1) family.</text>
</comment>
<feature type="transmembrane region" description="Helical" evidence="12">
    <location>
        <begin position="473"/>
        <end position="495"/>
    </location>
</feature>
<dbReference type="OrthoDB" id="6117597at2759"/>
<gene>
    <name evidence="15" type="ORF">Fcan01_21050</name>
</gene>
<evidence type="ECO:0000256" key="5">
    <source>
        <dbReference type="ARBA" id="ARBA00022989"/>
    </source>
</evidence>
<dbReference type="InterPro" id="IPR001320">
    <property type="entry name" value="Iontro_rcpt_C"/>
</dbReference>
<evidence type="ECO:0000256" key="8">
    <source>
        <dbReference type="ARBA" id="ARBA00023170"/>
    </source>
</evidence>
<evidence type="ECO:0000313" key="15">
    <source>
        <dbReference type="EMBL" id="OXA44024.1"/>
    </source>
</evidence>
<dbReference type="GO" id="GO:0015276">
    <property type="term" value="F:ligand-gated monoatomic ion channel activity"/>
    <property type="evidence" value="ECO:0007669"/>
    <property type="project" value="InterPro"/>
</dbReference>
<keyword evidence="3" id="KW-0813">Transport</keyword>
<feature type="transmembrane region" description="Helical" evidence="12">
    <location>
        <begin position="530"/>
        <end position="550"/>
    </location>
</feature>
<keyword evidence="5 12" id="KW-1133">Transmembrane helix</keyword>
<dbReference type="PANTHER" id="PTHR18966">
    <property type="entry name" value="IONOTROPIC GLUTAMATE RECEPTOR"/>
    <property type="match status" value="1"/>
</dbReference>
<dbReference type="SMART" id="SM00079">
    <property type="entry name" value="PBPe"/>
    <property type="match status" value="1"/>
</dbReference>
<dbReference type="InterPro" id="IPR015683">
    <property type="entry name" value="Ionotropic_Glu_rcpt"/>
</dbReference>
<evidence type="ECO:0000256" key="11">
    <source>
        <dbReference type="ARBA" id="ARBA00023303"/>
    </source>
</evidence>
<keyword evidence="11" id="KW-0407">Ion channel</keyword>
<evidence type="ECO:0000256" key="10">
    <source>
        <dbReference type="ARBA" id="ARBA00023286"/>
    </source>
</evidence>
<keyword evidence="10" id="KW-1071">Ligand-gated ion channel</keyword>